<accession>A0A378WRN3</accession>
<gene>
    <name evidence="1" type="ORF">NCTC12229_01263</name>
</gene>
<proteinExistence type="predicted"/>
<evidence type="ECO:0008006" key="3">
    <source>
        <dbReference type="Google" id="ProtNLM"/>
    </source>
</evidence>
<dbReference type="AlphaFoldDB" id="A0A378WRN3"/>
<organism evidence="1 2">
    <name type="scientific">Neisseria zoodegmatis</name>
    <dbReference type="NCBI Taxonomy" id="326523"/>
    <lineage>
        <taxon>Bacteria</taxon>
        <taxon>Pseudomonadati</taxon>
        <taxon>Pseudomonadota</taxon>
        <taxon>Betaproteobacteria</taxon>
        <taxon>Neisseriales</taxon>
        <taxon>Neisseriaceae</taxon>
        <taxon>Neisseria</taxon>
    </lineage>
</organism>
<evidence type="ECO:0000313" key="1">
    <source>
        <dbReference type="EMBL" id="SUA43789.1"/>
    </source>
</evidence>
<dbReference type="Proteomes" id="UP000254055">
    <property type="component" value="Unassembled WGS sequence"/>
</dbReference>
<protein>
    <recommendedName>
        <fullName evidence="3">Lipoprotein signal peptidase</fullName>
    </recommendedName>
</protein>
<evidence type="ECO:0000313" key="2">
    <source>
        <dbReference type="Proteomes" id="UP000254055"/>
    </source>
</evidence>
<sequence length="100" mass="11213">MFLKETEAESARSLQNPHLQRISALCAARSFAYLIDMSALAVLLPLELHLHLRVLQKSQPDNSSRFYPTRNNTAPAFSDGLNPSPVCYNTHLQDSHHKAV</sequence>
<dbReference type="EMBL" id="UGRS01000002">
    <property type="protein sequence ID" value="SUA43789.1"/>
    <property type="molecule type" value="Genomic_DNA"/>
</dbReference>
<name>A0A378WRN3_9NEIS</name>
<reference evidence="1 2" key="1">
    <citation type="submission" date="2018-06" db="EMBL/GenBank/DDBJ databases">
        <authorList>
            <consortium name="Pathogen Informatics"/>
            <person name="Doyle S."/>
        </authorList>
    </citation>
    <scope>NUCLEOTIDE SEQUENCE [LARGE SCALE GENOMIC DNA]</scope>
    <source>
        <strain evidence="1 2">NCTC12229</strain>
    </source>
</reference>